<organism evidence="7">
    <name type="scientific">Cacopsylla melanoneura</name>
    <dbReference type="NCBI Taxonomy" id="428564"/>
    <lineage>
        <taxon>Eukaryota</taxon>
        <taxon>Metazoa</taxon>
        <taxon>Ecdysozoa</taxon>
        <taxon>Arthropoda</taxon>
        <taxon>Hexapoda</taxon>
        <taxon>Insecta</taxon>
        <taxon>Pterygota</taxon>
        <taxon>Neoptera</taxon>
        <taxon>Paraneoptera</taxon>
        <taxon>Hemiptera</taxon>
        <taxon>Sternorrhyncha</taxon>
        <taxon>Psylloidea</taxon>
        <taxon>Psyllidae</taxon>
        <taxon>Psyllinae</taxon>
        <taxon>Cacopsylla</taxon>
    </lineage>
</organism>
<dbReference type="GO" id="GO:0005762">
    <property type="term" value="C:mitochondrial large ribosomal subunit"/>
    <property type="evidence" value="ECO:0007669"/>
    <property type="project" value="TreeGrafter"/>
</dbReference>
<dbReference type="InterPro" id="IPR036920">
    <property type="entry name" value="Ribosomal_uL16_sf"/>
</dbReference>
<evidence type="ECO:0000256" key="1">
    <source>
        <dbReference type="ARBA" id="ARBA00008931"/>
    </source>
</evidence>
<dbReference type="Gene3D" id="3.90.1170.10">
    <property type="entry name" value="Ribosomal protein L10e/L16"/>
    <property type="match status" value="1"/>
</dbReference>
<dbReference type="Pfam" id="PF00252">
    <property type="entry name" value="Ribosomal_L16"/>
    <property type="match status" value="1"/>
</dbReference>
<keyword evidence="2 6" id="KW-0689">Ribosomal protein</keyword>
<sequence length="242" mass="28303">MELCKFMSKYNFLQRPACQIVCSAGLKNIKMPPNYDHIVLPEKRRLRFVDKVPTFMSGNMKVPRTHKNLDLLRGPEEVHNYLIHNQYGLVALKGGRMTFRHFEMVRFSIMRKLDTKKMFAVWRVDDPWLPVTKKGLGQRMGGGKGAVDHYVTPVRPGRIIIEIGGKGSYEEVLPYLRSIASRMPFETIPCNVQILEELKQEQEKEKTQNINPYTTEYLIKNNVGNCRRWMNKMDLKYFGKYL</sequence>
<evidence type="ECO:0000313" key="7">
    <source>
        <dbReference type="EMBL" id="CAG6641523.1"/>
    </source>
</evidence>
<dbReference type="InterPro" id="IPR047873">
    <property type="entry name" value="Ribosomal_uL16"/>
</dbReference>
<evidence type="ECO:0000256" key="5">
    <source>
        <dbReference type="ARBA" id="ARBA00035440"/>
    </source>
</evidence>
<dbReference type="PANTHER" id="PTHR12220">
    <property type="entry name" value="50S/60S RIBOSOMAL PROTEIN L16"/>
    <property type="match status" value="1"/>
</dbReference>
<evidence type="ECO:0000256" key="2">
    <source>
        <dbReference type="ARBA" id="ARBA00022980"/>
    </source>
</evidence>
<protein>
    <recommendedName>
        <fullName evidence="4">Large ribosomal subunit protein uL16m</fullName>
    </recommendedName>
    <alternativeName>
        <fullName evidence="5">39S ribosomal protein L16, mitochondrial</fullName>
    </alternativeName>
</protein>
<evidence type="ECO:0000256" key="3">
    <source>
        <dbReference type="ARBA" id="ARBA00023274"/>
    </source>
</evidence>
<evidence type="ECO:0000256" key="6">
    <source>
        <dbReference type="RuleBase" id="RU004413"/>
    </source>
</evidence>
<proteinExistence type="inferred from homology"/>
<dbReference type="AlphaFoldDB" id="A0A8D8W0Q4"/>
<dbReference type="GO" id="GO:0019843">
    <property type="term" value="F:rRNA binding"/>
    <property type="evidence" value="ECO:0007669"/>
    <property type="project" value="InterPro"/>
</dbReference>
<dbReference type="PRINTS" id="PR00060">
    <property type="entry name" value="RIBOSOMALL16"/>
</dbReference>
<dbReference type="InterPro" id="IPR016180">
    <property type="entry name" value="Ribosomal_uL16_dom"/>
</dbReference>
<dbReference type="EMBL" id="HBUF01117830">
    <property type="protein sequence ID" value="CAG6641524.1"/>
    <property type="molecule type" value="Transcribed_RNA"/>
</dbReference>
<dbReference type="PANTHER" id="PTHR12220:SF13">
    <property type="entry name" value="LARGE RIBOSOMAL SUBUNIT PROTEIN UL16M"/>
    <property type="match status" value="1"/>
</dbReference>
<dbReference type="EMBL" id="HBUF01117829">
    <property type="protein sequence ID" value="CAG6641523.1"/>
    <property type="molecule type" value="Transcribed_RNA"/>
</dbReference>
<dbReference type="GO" id="GO:0032543">
    <property type="term" value="P:mitochondrial translation"/>
    <property type="evidence" value="ECO:0007669"/>
    <property type="project" value="TreeGrafter"/>
</dbReference>
<accession>A0A8D8W0Q4</accession>
<reference evidence="7" key="1">
    <citation type="submission" date="2021-05" db="EMBL/GenBank/DDBJ databases">
        <authorList>
            <person name="Alioto T."/>
            <person name="Alioto T."/>
            <person name="Gomez Garrido J."/>
        </authorList>
    </citation>
    <scope>NUCLEOTIDE SEQUENCE</scope>
</reference>
<dbReference type="SUPFAM" id="SSF54686">
    <property type="entry name" value="Ribosomal protein L16p/L10e"/>
    <property type="match status" value="1"/>
</dbReference>
<keyword evidence="3 6" id="KW-0687">Ribonucleoprotein</keyword>
<evidence type="ECO:0000256" key="4">
    <source>
        <dbReference type="ARBA" id="ARBA00035302"/>
    </source>
</evidence>
<dbReference type="CDD" id="cd01433">
    <property type="entry name" value="Ribosomal_L16_L10e"/>
    <property type="match status" value="1"/>
</dbReference>
<comment type="similarity">
    <text evidence="1 6">Belongs to the universal ribosomal protein uL16 family.</text>
</comment>
<dbReference type="EMBL" id="HBUF01284379">
    <property type="protein sequence ID" value="CAG6687977.1"/>
    <property type="molecule type" value="Transcribed_RNA"/>
</dbReference>
<dbReference type="GO" id="GO:0003735">
    <property type="term" value="F:structural constituent of ribosome"/>
    <property type="evidence" value="ECO:0007669"/>
    <property type="project" value="InterPro"/>
</dbReference>
<dbReference type="EMBL" id="HBUF01284378">
    <property type="protein sequence ID" value="CAG6687976.1"/>
    <property type="molecule type" value="Transcribed_RNA"/>
</dbReference>
<name>A0A8D8W0Q4_9HEMI</name>
<dbReference type="InterPro" id="IPR000114">
    <property type="entry name" value="Ribosomal_uL16_bact-type"/>
</dbReference>